<dbReference type="Proteomes" id="UP000281343">
    <property type="component" value="Unassembled WGS sequence"/>
</dbReference>
<evidence type="ECO:0000313" key="1">
    <source>
        <dbReference type="EMBL" id="RMA43880.1"/>
    </source>
</evidence>
<accession>A0A3L9YMC9</accession>
<dbReference type="SUPFAM" id="SSF110087">
    <property type="entry name" value="DR1885-like metal-binding protein"/>
    <property type="match status" value="1"/>
</dbReference>
<name>A0A3L9YMC9_9RHOB</name>
<evidence type="ECO:0000313" key="2">
    <source>
        <dbReference type="Proteomes" id="UP000281343"/>
    </source>
</evidence>
<gene>
    <name evidence="1" type="ORF">D9R08_02855</name>
</gene>
<dbReference type="InterPro" id="IPR058248">
    <property type="entry name" value="Lxx211020-like"/>
</dbReference>
<dbReference type="RefSeq" id="WP_121896470.1">
    <property type="nucleotide sequence ID" value="NZ_RCNT01000001.1"/>
</dbReference>
<proteinExistence type="predicted"/>
<comment type="caution">
    <text evidence="1">The sequence shown here is derived from an EMBL/GenBank/DDBJ whole genome shotgun (WGS) entry which is preliminary data.</text>
</comment>
<dbReference type="Pfam" id="PF04314">
    <property type="entry name" value="PCuAC"/>
    <property type="match status" value="1"/>
</dbReference>
<dbReference type="PANTHER" id="PTHR36302">
    <property type="entry name" value="BLR7088 PROTEIN"/>
    <property type="match status" value="1"/>
</dbReference>
<dbReference type="AlphaFoldDB" id="A0A3L9YMC9"/>
<dbReference type="EMBL" id="RCNT01000001">
    <property type="protein sequence ID" value="RMA43880.1"/>
    <property type="molecule type" value="Genomic_DNA"/>
</dbReference>
<keyword evidence="2" id="KW-1185">Reference proteome</keyword>
<organism evidence="1 2">
    <name type="scientific">Rhodophyticola porphyridii</name>
    <dbReference type="NCBI Taxonomy" id="1852017"/>
    <lineage>
        <taxon>Bacteria</taxon>
        <taxon>Pseudomonadati</taxon>
        <taxon>Pseudomonadota</taxon>
        <taxon>Alphaproteobacteria</taxon>
        <taxon>Rhodobacterales</taxon>
        <taxon>Roseobacteraceae</taxon>
        <taxon>Rhodophyticola</taxon>
    </lineage>
</organism>
<protein>
    <submittedName>
        <fullName evidence="1">Copper chaperone PCu(A)C</fullName>
    </submittedName>
</protein>
<dbReference type="InterPro" id="IPR036182">
    <property type="entry name" value="PCuAC_sf"/>
</dbReference>
<sequence length="154" mass="16270">MSIKAAALAVAITLGFILPGAAKAEMIIEDAYARSASPVAQTGAAFMAITNNGDIDDRMVSVSSDAAARVELHTHLQDGNGVMRMVEVEDGFPVAAGETHMLARGGDHIMFMGLTAPFVHGDEIEVTIRFEHADPVTVRIPVDLERQDHGSMGG</sequence>
<reference evidence="1 2" key="1">
    <citation type="submission" date="2018-10" db="EMBL/GenBank/DDBJ databases">
        <authorList>
            <person name="Jung H.S."/>
            <person name="Jeon C.O."/>
        </authorList>
    </citation>
    <scope>NUCLEOTIDE SEQUENCE [LARGE SCALE GENOMIC DNA]</scope>
    <source>
        <strain evidence="1 2">MA-7-27</strain>
    </source>
</reference>
<dbReference type="OrthoDB" id="9796962at2"/>
<dbReference type="PANTHER" id="PTHR36302:SF1">
    <property type="entry name" value="COPPER CHAPERONE PCU(A)C"/>
    <property type="match status" value="1"/>
</dbReference>
<dbReference type="Gene3D" id="2.60.40.1890">
    <property type="entry name" value="PCu(A)C copper chaperone"/>
    <property type="match status" value="1"/>
</dbReference>
<dbReference type="InterPro" id="IPR007410">
    <property type="entry name" value="LpqE-like"/>
</dbReference>